<comment type="caution">
    <text evidence="7">The sequence shown here is derived from an EMBL/GenBank/DDBJ whole genome shotgun (WGS) entry which is preliminary data.</text>
</comment>
<organism evidence="7 8">
    <name type="scientific">Weissella muntiaci</name>
    <dbReference type="NCBI Taxonomy" id="2508881"/>
    <lineage>
        <taxon>Bacteria</taxon>
        <taxon>Bacillati</taxon>
        <taxon>Bacillota</taxon>
        <taxon>Bacilli</taxon>
        <taxon>Lactobacillales</taxon>
        <taxon>Lactobacillaceae</taxon>
        <taxon>Weissella</taxon>
    </lineage>
</organism>
<gene>
    <name evidence="7" type="primary">rapZ</name>
    <name evidence="7" type="ORF">ESZ50_08855</name>
</gene>
<dbReference type="GO" id="GO:0005524">
    <property type="term" value="F:ATP binding"/>
    <property type="evidence" value="ECO:0007669"/>
    <property type="project" value="UniProtKB-UniRule"/>
</dbReference>
<keyword evidence="3 4" id="KW-0342">GTP-binding</keyword>
<keyword evidence="2 4" id="KW-0067">ATP-binding</keyword>
<dbReference type="PIRSF" id="PIRSF005052">
    <property type="entry name" value="P-loopkin"/>
    <property type="match status" value="1"/>
</dbReference>
<keyword evidence="8" id="KW-1185">Reference proteome</keyword>
<evidence type="ECO:0000259" key="6">
    <source>
        <dbReference type="Pfam" id="PF22740"/>
    </source>
</evidence>
<dbReference type="EMBL" id="SDGZ01000020">
    <property type="protein sequence ID" value="TYC48459.1"/>
    <property type="molecule type" value="Genomic_DNA"/>
</dbReference>
<dbReference type="PANTHER" id="PTHR30448:SF0">
    <property type="entry name" value="RNASE ADAPTER PROTEIN RAPZ"/>
    <property type="match status" value="1"/>
</dbReference>
<dbReference type="AlphaFoldDB" id="A0A6C2C432"/>
<evidence type="ECO:0000256" key="1">
    <source>
        <dbReference type="ARBA" id="ARBA00022741"/>
    </source>
</evidence>
<sequence>MTKRELVIVTGMSGAGKRVAMDALEDVGYYSVDNLPPQMLPDFWDMIEKDPAFHRAAVMIDLRSQNFFQDLSGIMRTMLQNANRDYDLKLIYIDANDETLVARYKETRRQHPLSADKGTLWGIQQERRQLVGIREMATEVIHTDELEARKLKQLIISKYGDELAQQSLFTVQVMSFGYKYGMPVDADLVIDVRFLPNPYYVKELRDLTGLDAAVSAYVWNNQDAQDFYQLELQRIKWLLPRYKAEGKSTLTIAFGCTGGQHRSTAFAHRMAEDLKADWKINEYHRDIERRKEGSARA</sequence>
<dbReference type="OrthoDB" id="9784461at2"/>
<dbReference type="InterPro" id="IPR053931">
    <property type="entry name" value="RapZ_C"/>
</dbReference>
<dbReference type="InterPro" id="IPR053930">
    <property type="entry name" value="RapZ-like_N"/>
</dbReference>
<protein>
    <submittedName>
        <fullName evidence="7">RNase adapter RapZ</fullName>
    </submittedName>
</protein>
<dbReference type="RefSeq" id="WP_148623205.1">
    <property type="nucleotide sequence ID" value="NZ_SDGZ01000020.1"/>
</dbReference>
<dbReference type="InterPro" id="IPR027417">
    <property type="entry name" value="P-loop_NTPase"/>
</dbReference>
<feature type="domain" description="RapZ-like N-terminal" evidence="5">
    <location>
        <begin position="5"/>
        <end position="158"/>
    </location>
</feature>
<proteinExistence type="inferred from homology"/>
<dbReference type="Pfam" id="PF03668">
    <property type="entry name" value="RapZ-like_N"/>
    <property type="match status" value="1"/>
</dbReference>
<reference evidence="7 8" key="1">
    <citation type="submission" date="2019-01" db="EMBL/GenBank/DDBJ databases">
        <title>Weissella sp. nov., a novel lactic acid bacterium isolated from animal feces.</title>
        <authorList>
            <person name="Wang L.-T."/>
        </authorList>
    </citation>
    <scope>NUCLEOTIDE SEQUENCE [LARGE SCALE GENOMIC DNA]</scope>
    <source>
        <strain evidence="7 8">8H-2</strain>
    </source>
</reference>
<feature type="domain" description="RapZ C-terminal" evidence="6">
    <location>
        <begin position="170"/>
        <end position="288"/>
    </location>
</feature>
<evidence type="ECO:0000256" key="2">
    <source>
        <dbReference type="ARBA" id="ARBA00022840"/>
    </source>
</evidence>
<dbReference type="SUPFAM" id="SSF52540">
    <property type="entry name" value="P-loop containing nucleoside triphosphate hydrolases"/>
    <property type="match status" value="1"/>
</dbReference>
<evidence type="ECO:0000313" key="8">
    <source>
        <dbReference type="Proteomes" id="UP000371977"/>
    </source>
</evidence>
<evidence type="ECO:0000256" key="4">
    <source>
        <dbReference type="HAMAP-Rule" id="MF_00636"/>
    </source>
</evidence>
<dbReference type="Proteomes" id="UP000371977">
    <property type="component" value="Unassembled WGS sequence"/>
</dbReference>
<dbReference type="InterPro" id="IPR005337">
    <property type="entry name" value="RapZ-like"/>
</dbReference>
<evidence type="ECO:0000256" key="3">
    <source>
        <dbReference type="ARBA" id="ARBA00023134"/>
    </source>
</evidence>
<feature type="binding site" evidence="4">
    <location>
        <begin position="61"/>
        <end position="64"/>
    </location>
    <ligand>
        <name>GTP</name>
        <dbReference type="ChEBI" id="CHEBI:37565"/>
    </ligand>
</feature>
<feature type="binding site" evidence="4">
    <location>
        <begin position="11"/>
        <end position="18"/>
    </location>
    <ligand>
        <name>ATP</name>
        <dbReference type="ChEBI" id="CHEBI:30616"/>
    </ligand>
</feature>
<dbReference type="Pfam" id="PF22740">
    <property type="entry name" value="PapZ_C"/>
    <property type="match status" value="1"/>
</dbReference>
<keyword evidence="1 4" id="KW-0547">Nucleotide-binding</keyword>
<accession>A0A6C2C432</accession>
<name>A0A6C2C432_9LACO</name>
<dbReference type="HAMAP" id="MF_00636">
    <property type="entry name" value="RapZ_like"/>
    <property type="match status" value="1"/>
</dbReference>
<evidence type="ECO:0000313" key="7">
    <source>
        <dbReference type="EMBL" id="TYC48459.1"/>
    </source>
</evidence>
<dbReference type="GO" id="GO:0005525">
    <property type="term" value="F:GTP binding"/>
    <property type="evidence" value="ECO:0007669"/>
    <property type="project" value="UniProtKB-UniRule"/>
</dbReference>
<evidence type="ECO:0000259" key="5">
    <source>
        <dbReference type="Pfam" id="PF03668"/>
    </source>
</evidence>
<dbReference type="NCBIfam" id="NF003828">
    <property type="entry name" value="PRK05416.1"/>
    <property type="match status" value="1"/>
</dbReference>
<dbReference type="PANTHER" id="PTHR30448">
    <property type="entry name" value="RNASE ADAPTER PROTEIN RAPZ"/>
    <property type="match status" value="1"/>
</dbReference>